<gene>
    <name evidence="11" type="primary">LOC107275080</name>
</gene>
<dbReference type="InterPro" id="IPR005817">
    <property type="entry name" value="Wnt"/>
</dbReference>
<evidence type="ECO:0000256" key="2">
    <source>
        <dbReference type="ARBA" id="ARBA00005683"/>
    </source>
</evidence>
<evidence type="ECO:0000256" key="4">
    <source>
        <dbReference type="ARBA" id="ARBA00022525"/>
    </source>
</evidence>
<sequence>MLARHMIVLLFLLLLNWIGGKYGGLESTILSSVRNLVATRNGSCPKRLRNLCAREVNLTDVLEEAISLSLEHCQDHFRYTRWNCTINHRLFQIVSRETAMVTAFVAASLVQTLTRACGNERFSVCRKSLSENFTYFDKQLVVHSQSDDLHFGRRMAHRILGLPRRKRKVNKTKRPLEDVLMAHNAQLGLQVVAEFEDSCQCHGVSGSCSIKSCKRRLVQFEKPAKFLRERYSFRYPIAARVESLEESSKKKKMPRRRLVYAAASPNFCKLTHGRECSGEMNCSTLCCGRGFLTRDVRISKRCKCKMFPSCCNLKCETCFLTKTIYTCK</sequence>
<comment type="subcellular location">
    <subcellularLocation>
        <location evidence="1 8">Secreted</location>
        <location evidence="1 8">Extracellular space</location>
        <location evidence="1 8">Extracellular matrix</location>
    </subcellularLocation>
</comment>
<dbReference type="GeneID" id="107275080"/>
<accession>A0AAJ7CGH4</accession>
<comment type="function">
    <text evidence="8">Ligand for members of the frizzled family of seven transmembrane receptors.</text>
</comment>
<evidence type="ECO:0000256" key="6">
    <source>
        <dbReference type="ARBA" id="ARBA00022687"/>
    </source>
</evidence>
<evidence type="ECO:0000313" key="10">
    <source>
        <dbReference type="Proteomes" id="UP000694920"/>
    </source>
</evidence>
<evidence type="ECO:0000256" key="7">
    <source>
        <dbReference type="ARBA" id="ARBA00023157"/>
    </source>
</evidence>
<dbReference type="SMART" id="SM00097">
    <property type="entry name" value="WNT1"/>
    <property type="match status" value="1"/>
</dbReference>
<dbReference type="Proteomes" id="UP000694920">
    <property type="component" value="Unplaced"/>
</dbReference>
<dbReference type="PRINTS" id="PR01349">
    <property type="entry name" value="WNTPROTEIN"/>
</dbReference>
<dbReference type="GO" id="GO:0030182">
    <property type="term" value="P:neuron differentiation"/>
    <property type="evidence" value="ECO:0007669"/>
    <property type="project" value="TreeGrafter"/>
</dbReference>
<dbReference type="PANTHER" id="PTHR12027">
    <property type="entry name" value="WNT RELATED"/>
    <property type="match status" value="1"/>
</dbReference>
<keyword evidence="6 8" id="KW-0879">Wnt signaling pathway</keyword>
<proteinExistence type="inferred from homology"/>
<keyword evidence="9" id="KW-0732">Signal</keyword>
<comment type="similarity">
    <text evidence="2 8">Belongs to the Wnt family.</text>
</comment>
<keyword evidence="3 8" id="KW-0217">Developmental protein</keyword>
<dbReference type="AlphaFoldDB" id="A0AAJ7CGH4"/>
<organism evidence="10 11">
    <name type="scientific">Cephus cinctus</name>
    <name type="common">Wheat stem sawfly</name>
    <dbReference type="NCBI Taxonomy" id="211228"/>
    <lineage>
        <taxon>Eukaryota</taxon>
        <taxon>Metazoa</taxon>
        <taxon>Ecdysozoa</taxon>
        <taxon>Arthropoda</taxon>
        <taxon>Hexapoda</taxon>
        <taxon>Insecta</taxon>
        <taxon>Pterygota</taxon>
        <taxon>Neoptera</taxon>
        <taxon>Endopterygota</taxon>
        <taxon>Hymenoptera</taxon>
        <taxon>Cephoidea</taxon>
        <taxon>Cephidae</taxon>
        <taxon>Cephus</taxon>
    </lineage>
</organism>
<dbReference type="Gene3D" id="3.30.2460.20">
    <property type="match status" value="1"/>
</dbReference>
<dbReference type="RefSeq" id="XP_015610333.1">
    <property type="nucleotide sequence ID" value="XM_015754847.2"/>
</dbReference>
<dbReference type="InterPro" id="IPR043158">
    <property type="entry name" value="Wnt_C"/>
</dbReference>
<evidence type="ECO:0000256" key="8">
    <source>
        <dbReference type="RuleBase" id="RU003500"/>
    </source>
</evidence>
<evidence type="ECO:0000256" key="9">
    <source>
        <dbReference type="SAM" id="SignalP"/>
    </source>
</evidence>
<protein>
    <recommendedName>
        <fullName evidence="8">Protein Wnt</fullName>
    </recommendedName>
</protein>
<dbReference type="Pfam" id="PF00110">
    <property type="entry name" value="wnt"/>
    <property type="match status" value="1"/>
</dbReference>
<feature type="signal peptide" evidence="9">
    <location>
        <begin position="1"/>
        <end position="23"/>
    </location>
</feature>
<dbReference type="GO" id="GO:0005615">
    <property type="term" value="C:extracellular space"/>
    <property type="evidence" value="ECO:0007669"/>
    <property type="project" value="TreeGrafter"/>
</dbReference>
<dbReference type="KEGG" id="ccin:107275080"/>
<name>A0AAJ7CGH4_CEPCN</name>
<dbReference type="GO" id="GO:0060070">
    <property type="term" value="P:canonical Wnt signaling pathway"/>
    <property type="evidence" value="ECO:0007669"/>
    <property type="project" value="TreeGrafter"/>
</dbReference>
<feature type="chain" id="PRO_5042506033" description="Protein Wnt" evidence="9">
    <location>
        <begin position="24"/>
        <end position="328"/>
    </location>
</feature>
<evidence type="ECO:0000256" key="5">
    <source>
        <dbReference type="ARBA" id="ARBA00022530"/>
    </source>
</evidence>
<evidence type="ECO:0000313" key="11">
    <source>
        <dbReference type="RefSeq" id="XP_015610333.1"/>
    </source>
</evidence>
<keyword evidence="7" id="KW-1015">Disulfide bond</keyword>
<keyword evidence="4" id="KW-0964">Secreted</keyword>
<keyword evidence="10" id="KW-1185">Reference proteome</keyword>
<reference evidence="11" key="1">
    <citation type="submission" date="2025-08" db="UniProtKB">
        <authorList>
            <consortium name="RefSeq"/>
        </authorList>
    </citation>
    <scope>IDENTIFICATION</scope>
</reference>
<evidence type="ECO:0000256" key="1">
    <source>
        <dbReference type="ARBA" id="ARBA00004498"/>
    </source>
</evidence>
<dbReference type="GO" id="GO:0045165">
    <property type="term" value="P:cell fate commitment"/>
    <property type="evidence" value="ECO:0007669"/>
    <property type="project" value="TreeGrafter"/>
</dbReference>
<keyword evidence="5" id="KW-0272">Extracellular matrix</keyword>
<dbReference type="GO" id="GO:0005125">
    <property type="term" value="F:cytokine activity"/>
    <property type="evidence" value="ECO:0007669"/>
    <property type="project" value="TreeGrafter"/>
</dbReference>
<dbReference type="GO" id="GO:0005109">
    <property type="term" value="F:frizzled binding"/>
    <property type="evidence" value="ECO:0007669"/>
    <property type="project" value="TreeGrafter"/>
</dbReference>
<evidence type="ECO:0000256" key="3">
    <source>
        <dbReference type="ARBA" id="ARBA00022473"/>
    </source>
</evidence>
<dbReference type="PANTHER" id="PTHR12027:SF97">
    <property type="entry name" value="PROTEIN WNT-4"/>
    <property type="match status" value="1"/>
</dbReference>